<dbReference type="RefSeq" id="WP_064624589.1">
    <property type="nucleotide sequence ID" value="NZ_JAHGUI010000064.1"/>
</dbReference>
<name>A0ABD4QXU3_VIBAN</name>
<gene>
    <name evidence="2" type="ORF">PL14_15490</name>
</gene>
<evidence type="ECO:0000256" key="1">
    <source>
        <dbReference type="SAM" id="Coils"/>
    </source>
</evidence>
<evidence type="ECO:0000313" key="2">
    <source>
        <dbReference type="EMBL" id="MBT2920080.1"/>
    </source>
</evidence>
<reference evidence="2 3" key="1">
    <citation type="journal article" date="2017" name="J. Fish Dis.">
        <title>Comparative assessment of Vibrio virulence in marine fish larvae.</title>
        <authorList>
            <person name="Ronneseth A."/>
            <person name="Castillo D."/>
            <person name="D'Alvise P."/>
            <person name="Tonnesen O."/>
            <person name="Haugland G."/>
            <person name="Grotkjaer T."/>
            <person name="Engell-Sorensen K."/>
            <person name="Norremark L."/>
            <person name="Bergh O."/>
            <person name="Wergeland H.I."/>
            <person name="Gram L."/>
        </authorList>
    </citation>
    <scope>NUCLEOTIDE SEQUENCE [LARGE SCALE GENOMIC DNA]</scope>
    <source>
        <strain evidence="2 3">90-11-286</strain>
    </source>
</reference>
<feature type="coiled-coil region" evidence="1">
    <location>
        <begin position="156"/>
        <end position="235"/>
    </location>
</feature>
<comment type="caution">
    <text evidence="2">The sequence shown here is derived from an EMBL/GenBank/DDBJ whole genome shotgun (WGS) entry which is preliminary data.</text>
</comment>
<dbReference type="AlphaFoldDB" id="A0ABD4QXU3"/>
<evidence type="ECO:0000313" key="3">
    <source>
        <dbReference type="Proteomes" id="UP000078309"/>
    </source>
</evidence>
<protein>
    <submittedName>
        <fullName evidence="2">Uncharacterized protein</fullName>
    </submittedName>
</protein>
<keyword evidence="1" id="KW-0175">Coiled coil</keyword>
<dbReference type="EMBL" id="JAHGUI010000064">
    <property type="protein sequence ID" value="MBT2920080.1"/>
    <property type="molecule type" value="Genomic_DNA"/>
</dbReference>
<organism evidence="2 3">
    <name type="scientific">Vibrio anguillarum</name>
    <name type="common">Listonella anguillarum</name>
    <dbReference type="NCBI Taxonomy" id="55601"/>
    <lineage>
        <taxon>Bacteria</taxon>
        <taxon>Pseudomonadati</taxon>
        <taxon>Pseudomonadota</taxon>
        <taxon>Gammaproteobacteria</taxon>
        <taxon>Vibrionales</taxon>
        <taxon>Vibrionaceae</taxon>
        <taxon>Vibrio</taxon>
    </lineage>
</organism>
<sequence>MTKKTIRPLEGFNFKNQSHRKWLSTYLAKSKTHPIVEKYYYPLFDVERGISDKKQFQFFFGECENSAEGREIWQLLQGAWGKKLRREKQKEKGKVQYSFELSTEFGMKLQAIAKKRNQSQKNALEHIVNALTPTQSMFEVHKLEKQNSSVSYETETSCLQKELHEANKKIRELESEVISLKEKNKQLTQDQVDSNSQIEVSEQEISSLSAQSREIALLTEEFKLVQEEVRELQSKAEIKNMFTGPMKF</sequence>
<proteinExistence type="predicted"/>
<accession>A0ABD4QXU3</accession>
<dbReference type="Proteomes" id="UP000078309">
    <property type="component" value="Unassembled WGS sequence"/>
</dbReference>